<evidence type="ECO:0000313" key="1">
    <source>
        <dbReference type="EMBL" id="KDR82242.1"/>
    </source>
</evidence>
<name>A0A067TIR3_GALM3</name>
<proteinExistence type="predicted"/>
<sequence length="134" mass="15090">VRATKANPKYGHVFGAMRGADRHEIVRKHPRPDAIHVSKIASRRFLENMNRIVEKCDDLASATGCWLFIGAQHPSSVGSTIHYTSPRLLRDAPARVEDMANDMHELMTDLLQSRRSDALTLSRQLKKSQAEKDS</sequence>
<protein>
    <submittedName>
        <fullName evidence="1">Uncharacterized protein</fullName>
    </submittedName>
</protein>
<dbReference type="AlphaFoldDB" id="A0A067TIR3"/>
<feature type="non-terminal residue" evidence="1">
    <location>
        <position position="1"/>
    </location>
</feature>
<feature type="non-terminal residue" evidence="1">
    <location>
        <position position="134"/>
    </location>
</feature>
<accession>A0A067TIR3</accession>
<dbReference type="Proteomes" id="UP000027222">
    <property type="component" value="Unassembled WGS sequence"/>
</dbReference>
<keyword evidence="2" id="KW-1185">Reference proteome</keyword>
<reference evidence="2" key="1">
    <citation type="journal article" date="2014" name="Proc. Natl. Acad. Sci. U.S.A.">
        <title>Extensive sampling of basidiomycete genomes demonstrates inadequacy of the white-rot/brown-rot paradigm for wood decay fungi.</title>
        <authorList>
            <person name="Riley R."/>
            <person name="Salamov A.A."/>
            <person name="Brown D.W."/>
            <person name="Nagy L.G."/>
            <person name="Floudas D."/>
            <person name="Held B.W."/>
            <person name="Levasseur A."/>
            <person name="Lombard V."/>
            <person name="Morin E."/>
            <person name="Otillar R."/>
            <person name="Lindquist E.A."/>
            <person name="Sun H."/>
            <person name="LaButti K.M."/>
            <person name="Schmutz J."/>
            <person name="Jabbour D."/>
            <person name="Luo H."/>
            <person name="Baker S.E."/>
            <person name="Pisabarro A.G."/>
            <person name="Walton J.D."/>
            <person name="Blanchette R.A."/>
            <person name="Henrissat B."/>
            <person name="Martin F."/>
            <person name="Cullen D."/>
            <person name="Hibbett D.S."/>
            <person name="Grigoriev I.V."/>
        </authorList>
    </citation>
    <scope>NUCLEOTIDE SEQUENCE [LARGE SCALE GENOMIC DNA]</scope>
    <source>
        <strain evidence="2">CBS 339.88</strain>
    </source>
</reference>
<gene>
    <name evidence="1" type="ORF">GALMADRAFT_21879</name>
</gene>
<dbReference type="EMBL" id="KL142370">
    <property type="protein sequence ID" value="KDR82242.1"/>
    <property type="molecule type" value="Genomic_DNA"/>
</dbReference>
<dbReference type="OrthoDB" id="3060861at2759"/>
<evidence type="ECO:0000313" key="2">
    <source>
        <dbReference type="Proteomes" id="UP000027222"/>
    </source>
</evidence>
<dbReference type="HOGENOM" id="CLU_1901192_0_0_1"/>
<organism evidence="1 2">
    <name type="scientific">Galerina marginata (strain CBS 339.88)</name>
    <dbReference type="NCBI Taxonomy" id="685588"/>
    <lineage>
        <taxon>Eukaryota</taxon>
        <taxon>Fungi</taxon>
        <taxon>Dikarya</taxon>
        <taxon>Basidiomycota</taxon>
        <taxon>Agaricomycotina</taxon>
        <taxon>Agaricomycetes</taxon>
        <taxon>Agaricomycetidae</taxon>
        <taxon>Agaricales</taxon>
        <taxon>Agaricineae</taxon>
        <taxon>Strophariaceae</taxon>
        <taxon>Galerina</taxon>
    </lineage>
</organism>